<organism evidence="1 2">
    <name type="scientific">Ramazzottius varieornatus</name>
    <name type="common">Water bear</name>
    <name type="synonym">Tardigrade</name>
    <dbReference type="NCBI Taxonomy" id="947166"/>
    <lineage>
        <taxon>Eukaryota</taxon>
        <taxon>Metazoa</taxon>
        <taxon>Ecdysozoa</taxon>
        <taxon>Tardigrada</taxon>
        <taxon>Eutardigrada</taxon>
        <taxon>Parachela</taxon>
        <taxon>Hypsibioidea</taxon>
        <taxon>Ramazzottiidae</taxon>
        <taxon>Ramazzottius</taxon>
    </lineage>
</organism>
<protein>
    <submittedName>
        <fullName evidence="1">Uncharacterized protein</fullName>
    </submittedName>
</protein>
<sequence length="55" mass="6306">MAFLVRTSDPKNKGLEDLRRRTVTNPNGFGFNEQYPYNVVSLFHTDTAAVRKFDA</sequence>
<dbReference type="Proteomes" id="UP000186922">
    <property type="component" value="Unassembled WGS sequence"/>
</dbReference>
<evidence type="ECO:0000313" key="1">
    <source>
        <dbReference type="EMBL" id="GAV06001.1"/>
    </source>
</evidence>
<evidence type="ECO:0000313" key="2">
    <source>
        <dbReference type="Proteomes" id="UP000186922"/>
    </source>
</evidence>
<proteinExistence type="predicted"/>
<name>A0A1D1VY39_RAMVA</name>
<dbReference type="AlphaFoldDB" id="A0A1D1VY39"/>
<reference evidence="1 2" key="1">
    <citation type="journal article" date="2016" name="Nat. Commun.">
        <title>Extremotolerant tardigrade genome and improved radiotolerance of human cultured cells by tardigrade-unique protein.</title>
        <authorList>
            <person name="Hashimoto T."/>
            <person name="Horikawa D.D."/>
            <person name="Saito Y."/>
            <person name="Kuwahara H."/>
            <person name="Kozuka-Hata H."/>
            <person name="Shin-I T."/>
            <person name="Minakuchi Y."/>
            <person name="Ohishi K."/>
            <person name="Motoyama A."/>
            <person name="Aizu T."/>
            <person name="Enomoto A."/>
            <person name="Kondo K."/>
            <person name="Tanaka S."/>
            <person name="Hara Y."/>
            <person name="Koshikawa S."/>
            <person name="Sagara H."/>
            <person name="Miura T."/>
            <person name="Yokobori S."/>
            <person name="Miyagawa K."/>
            <person name="Suzuki Y."/>
            <person name="Kubo T."/>
            <person name="Oyama M."/>
            <person name="Kohara Y."/>
            <person name="Fujiyama A."/>
            <person name="Arakawa K."/>
            <person name="Katayama T."/>
            <person name="Toyoda A."/>
            <person name="Kunieda T."/>
        </authorList>
    </citation>
    <scope>NUCLEOTIDE SEQUENCE [LARGE SCALE GENOMIC DNA]</scope>
    <source>
        <strain evidence="1 2">YOKOZUNA-1</strain>
    </source>
</reference>
<dbReference type="EMBL" id="BDGG01000013">
    <property type="protein sequence ID" value="GAV06001.1"/>
    <property type="molecule type" value="Genomic_DNA"/>
</dbReference>
<comment type="caution">
    <text evidence="1">The sequence shown here is derived from an EMBL/GenBank/DDBJ whole genome shotgun (WGS) entry which is preliminary data.</text>
</comment>
<keyword evidence="2" id="KW-1185">Reference proteome</keyword>
<accession>A0A1D1VY39</accession>
<gene>
    <name evidence="1" type="primary">RvY_16044-1</name>
    <name evidence="1" type="synonym">RvY_16044.1</name>
    <name evidence="1" type="ORF">RvY_16044</name>
</gene>